<organism evidence="1 2">
    <name type="scientific">Pseudobacillus wudalianchiensis</name>
    <dbReference type="NCBI Taxonomy" id="1743143"/>
    <lineage>
        <taxon>Bacteria</taxon>
        <taxon>Bacillati</taxon>
        <taxon>Bacillota</taxon>
        <taxon>Bacilli</taxon>
        <taxon>Bacillales</taxon>
        <taxon>Bacillaceae</taxon>
        <taxon>Pseudobacillus</taxon>
    </lineage>
</organism>
<gene>
    <name evidence="1" type="ORF">A8F95_02425</name>
</gene>
<evidence type="ECO:0000313" key="2">
    <source>
        <dbReference type="Proteomes" id="UP000092578"/>
    </source>
</evidence>
<comment type="caution">
    <text evidence="1">The sequence shown here is derived from an EMBL/GenBank/DDBJ whole genome shotgun (WGS) entry which is preliminary data.</text>
</comment>
<dbReference type="RefSeq" id="WP_065409061.1">
    <property type="nucleotide sequence ID" value="NZ_MAYT01000001.1"/>
</dbReference>
<name>A0A1B9B913_9BACI</name>
<evidence type="ECO:0000313" key="1">
    <source>
        <dbReference type="EMBL" id="OCA92571.1"/>
    </source>
</evidence>
<accession>A0A1B9B913</accession>
<dbReference type="Proteomes" id="UP000092578">
    <property type="component" value="Unassembled WGS sequence"/>
</dbReference>
<reference evidence="2" key="1">
    <citation type="submission" date="2016-05" db="EMBL/GenBank/DDBJ databases">
        <authorList>
            <person name="Liu B."/>
            <person name="Wang J."/>
            <person name="Zhu Y."/>
            <person name="Liu G."/>
            <person name="Chen Q."/>
            <person name="Chen Z."/>
            <person name="Lan J."/>
            <person name="Che J."/>
            <person name="Ge C."/>
            <person name="Shi H."/>
            <person name="Pan Z."/>
            <person name="Liu X."/>
        </authorList>
    </citation>
    <scope>NUCLEOTIDE SEQUENCE [LARGE SCALE GENOMIC DNA]</scope>
    <source>
        <strain evidence="2">FJAT-27215</strain>
    </source>
</reference>
<sequence length="108" mass="12959">MINECLENDPIYIIEDFTCCEEGVEFEWEKSRDFHVGDRVFFIDAFKNPDSVFSQDHLSWMIKFKTEDNKVYNACQLYFVHQDVWEGLRTFFTTKQPLTIDREVDKKG</sequence>
<protein>
    <submittedName>
        <fullName evidence="1">Uncharacterized protein</fullName>
    </submittedName>
</protein>
<keyword evidence="2" id="KW-1185">Reference proteome</keyword>
<proteinExistence type="predicted"/>
<dbReference type="AlphaFoldDB" id="A0A1B9B913"/>
<dbReference type="EMBL" id="MAYT01000001">
    <property type="protein sequence ID" value="OCA92571.1"/>
    <property type="molecule type" value="Genomic_DNA"/>
</dbReference>